<organism evidence="15 16">
    <name type="scientific">Ammonicoccus fulvus</name>
    <dbReference type="NCBI Taxonomy" id="3138240"/>
    <lineage>
        <taxon>Bacteria</taxon>
        <taxon>Bacillati</taxon>
        <taxon>Actinomycetota</taxon>
        <taxon>Actinomycetes</taxon>
        <taxon>Propionibacteriales</taxon>
        <taxon>Propionibacteriaceae</taxon>
        <taxon>Ammonicoccus</taxon>
    </lineage>
</organism>
<reference evidence="15 16" key="1">
    <citation type="submission" date="2024-04" db="EMBL/GenBank/DDBJ databases">
        <title>Isolation of an actinomycete strain from pig manure.</title>
        <authorList>
            <person name="Gong T."/>
            <person name="Yu Z."/>
            <person name="An M."/>
            <person name="Wei C."/>
            <person name="Yang W."/>
            <person name="Liu L."/>
        </authorList>
    </citation>
    <scope>NUCLEOTIDE SEQUENCE [LARGE SCALE GENOMIC DNA]</scope>
    <source>
        <strain evidence="15 16">ZF39</strain>
    </source>
</reference>
<keyword evidence="9 10" id="KW-0961">Cell wall biogenesis/degradation</keyword>
<dbReference type="InterPro" id="IPR036615">
    <property type="entry name" value="Mur_ligase_C_dom_sf"/>
</dbReference>
<comment type="similarity">
    <text evidence="10">Belongs to the MurCDEF family. MurF subfamily.</text>
</comment>
<keyword evidence="3 10" id="KW-0132">Cell division</keyword>
<evidence type="ECO:0000259" key="12">
    <source>
        <dbReference type="Pfam" id="PF01225"/>
    </source>
</evidence>
<dbReference type="InterPro" id="IPR036565">
    <property type="entry name" value="Mur-like_cat_sf"/>
</dbReference>
<sequence>MEKLTLRRLAEVVDGRLHDEAAADRLVGPDVVIDSREATPGTLFVAFAGEQVDGHNYIAKAAELGAVATLCQHVPADLDPEVAAGCVIVADQTTALGKLARHLTEHPGLAVIGITGSQGKTSTKDLVAQVLSGHGETVAPQGSFNNEIGVPLTATRVNDSTRFLVSEMGARGIGHIRYLCSLTPPSIGVVLNVGHAHVGEFGSQGAIAEAKGELVEALPADGWAVLNGTDRRVVAMASRTRARVALFSGGGRPDTAADLIVWADGVTADEVDRHSFTLRVERTGTEPQAADVALRLVGRHHVGNAAAAAAAALCAGMELPEVARALSEATPQSRWRMEVSERTDGVIVVNDAYNANPDSMLAALDTLARITRRRRTRQPGIRSWAILGQMFELGETSLDEHVAIARAVGSLQIDHLIALGEFADDMKTSAWAAGCPAPMTARDAAHAAELATPAPGDVMLVKASRAVGLEKVADALLAVGDDTTGVVQ</sequence>
<dbReference type="InterPro" id="IPR051046">
    <property type="entry name" value="MurCDEF_CellWall_CoF430Synth"/>
</dbReference>
<evidence type="ECO:0000313" key="15">
    <source>
        <dbReference type="EMBL" id="XAN08301.1"/>
    </source>
</evidence>
<keyword evidence="1 10" id="KW-0963">Cytoplasm</keyword>
<dbReference type="RefSeq" id="WP_425309756.1">
    <property type="nucleotide sequence ID" value="NZ_CP154795.1"/>
</dbReference>
<feature type="domain" description="Mur ligase C-terminal" evidence="13">
    <location>
        <begin position="336"/>
        <end position="465"/>
    </location>
</feature>
<evidence type="ECO:0000256" key="5">
    <source>
        <dbReference type="ARBA" id="ARBA00022840"/>
    </source>
</evidence>
<keyword evidence="5 10" id="KW-0067">ATP-binding</keyword>
<gene>
    <name evidence="10 15" type="primary">murF</name>
    <name evidence="15" type="ORF">AADG42_13660</name>
</gene>
<evidence type="ECO:0000256" key="8">
    <source>
        <dbReference type="ARBA" id="ARBA00023306"/>
    </source>
</evidence>
<keyword evidence="6 10" id="KW-0133">Cell shape</keyword>
<feature type="binding site" evidence="10">
    <location>
        <begin position="116"/>
        <end position="122"/>
    </location>
    <ligand>
        <name>ATP</name>
        <dbReference type="ChEBI" id="CHEBI:30616"/>
    </ligand>
</feature>
<dbReference type="InterPro" id="IPR035911">
    <property type="entry name" value="MurE/MurF_N"/>
</dbReference>
<keyword evidence="2 10" id="KW-0436">Ligase</keyword>
<keyword evidence="4 10" id="KW-0547">Nucleotide-binding</keyword>
<dbReference type="PANTHER" id="PTHR43024">
    <property type="entry name" value="UDP-N-ACETYLMURAMOYL-TRIPEPTIDE--D-ALANYL-D-ALANINE LIGASE"/>
    <property type="match status" value="1"/>
</dbReference>
<dbReference type="HAMAP" id="MF_02019">
    <property type="entry name" value="MurF"/>
    <property type="match status" value="1"/>
</dbReference>
<keyword evidence="8 10" id="KW-0131">Cell cycle</keyword>
<proteinExistence type="inferred from homology"/>
<dbReference type="PANTHER" id="PTHR43024:SF1">
    <property type="entry name" value="UDP-N-ACETYLMURAMOYL-TRIPEPTIDE--D-ALANYL-D-ALANINE LIGASE"/>
    <property type="match status" value="1"/>
</dbReference>
<dbReference type="SUPFAM" id="SSF53244">
    <property type="entry name" value="MurD-like peptide ligases, peptide-binding domain"/>
    <property type="match status" value="1"/>
</dbReference>
<dbReference type="Pfam" id="PF01225">
    <property type="entry name" value="Mur_ligase"/>
    <property type="match status" value="1"/>
</dbReference>
<comment type="subcellular location">
    <subcellularLocation>
        <location evidence="10 11">Cytoplasm</location>
    </subcellularLocation>
</comment>
<dbReference type="Gene3D" id="3.90.190.20">
    <property type="entry name" value="Mur ligase, C-terminal domain"/>
    <property type="match status" value="1"/>
</dbReference>
<dbReference type="Pfam" id="PF08245">
    <property type="entry name" value="Mur_ligase_M"/>
    <property type="match status" value="1"/>
</dbReference>
<evidence type="ECO:0000256" key="7">
    <source>
        <dbReference type="ARBA" id="ARBA00022984"/>
    </source>
</evidence>
<comment type="catalytic activity">
    <reaction evidence="10 11">
        <text>D-alanyl-D-alanine + UDP-N-acetyl-alpha-D-muramoyl-L-alanyl-gamma-D-glutamyl-meso-2,6-diaminopimelate + ATP = UDP-N-acetyl-alpha-D-muramoyl-L-alanyl-gamma-D-glutamyl-meso-2,6-diaminopimeloyl-D-alanyl-D-alanine + ADP + phosphate + H(+)</text>
        <dbReference type="Rhea" id="RHEA:28374"/>
        <dbReference type="ChEBI" id="CHEBI:15378"/>
        <dbReference type="ChEBI" id="CHEBI:30616"/>
        <dbReference type="ChEBI" id="CHEBI:43474"/>
        <dbReference type="ChEBI" id="CHEBI:57822"/>
        <dbReference type="ChEBI" id="CHEBI:61386"/>
        <dbReference type="ChEBI" id="CHEBI:83905"/>
        <dbReference type="ChEBI" id="CHEBI:456216"/>
        <dbReference type="EC" id="6.3.2.10"/>
    </reaction>
</comment>
<dbReference type="Pfam" id="PF02875">
    <property type="entry name" value="Mur_ligase_C"/>
    <property type="match status" value="1"/>
</dbReference>
<dbReference type="GO" id="GO:0047480">
    <property type="term" value="F:UDP-N-acetylmuramoyl-tripeptide-D-alanyl-D-alanine ligase activity"/>
    <property type="evidence" value="ECO:0007669"/>
    <property type="project" value="UniProtKB-EC"/>
</dbReference>
<dbReference type="InterPro" id="IPR013221">
    <property type="entry name" value="Mur_ligase_cen"/>
</dbReference>
<dbReference type="SUPFAM" id="SSF63418">
    <property type="entry name" value="MurE/MurF N-terminal domain"/>
    <property type="match status" value="1"/>
</dbReference>
<evidence type="ECO:0000256" key="2">
    <source>
        <dbReference type="ARBA" id="ARBA00022598"/>
    </source>
</evidence>
<evidence type="ECO:0000259" key="14">
    <source>
        <dbReference type="Pfam" id="PF08245"/>
    </source>
</evidence>
<evidence type="ECO:0000256" key="4">
    <source>
        <dbReference type="ARBA" id="ARBA00022741"/>
    </source>
</evidence>
<evidence type="ECO:0000256" key="6">
    <source>
        <dbReference type="ARBA" id="ARBA00022960"/>
    </source>
</evidence>
<feature type="domain" description="Mur ligase N-terminal catalytic" evidence="12">
    <location>
        <begin position="31"/>
        <end position="101"/>
    </location>
</feature>
<evidence type="ECO:0000256" key="1">
    <source>
        <dbReference type="ARBA" id="ARBA00022490"/>
    </source>
</evidence>
<protein>
    <recommendedName>
        <fullName evidence="10 11">UDP-N-acetylmuramoyl-tripeptide--D-alanyl-D-alanine ligase</fullName>
        <ecNumber evidence="10 11">6.3.2.10</ecNumber>
    </recommendedName>
    <alternativeName>
        <fullName evidence="10">D-alanyl-D-alanine-adding enzyme</fullName>
    </alternativeName>
</protein>
<accession>A0ABZ3FUR0</accession>
<dbReference type="EC" id="6.3.2.10" evidence="10 11"/>
<dbReference type="InterPro" id="IPR005863">
    <property type="entry name" value="UDP-N-AcMur_synth"/>
</dbReference>
<keyword evidence="16" id="KW-1185">Reference proteome</keyword>
<dbReference type="Proteomes" id="UP001442841">
    <property type="component" value="Chromosome"/>
</dbReference>
<name>A0ABZ3FUR0_9ACTN</name>
<dbReference type="InterPro" id="IPR004101">
    <property type="entry name" value="Mur_ligase_C"/>
</dbReference>
<feature type="domain" description="Mur ligase central" evidence="14">
    <location>
        <begin position="114"/>
        <end position="312"/>
    </location>
</feature>
<dbReference type="EMBL" id="CP154795">
    <property type="protein sequence ID" value="XAN08301.1"/>
    <property type="molecule type" value="Genomic_DNA"/>
</dbReference>
<evidence type="ECO:0000256" key="11">
    <source>
        <dbReference type="RuleBase" id="RU004136"/>
    </source>
</evidence>
<dbReference type="Gene3D" id="3.40.1190.10">
    <property type="entry name" value="Mur-like, catalytic domain"/>
    <property type="match status" value="1"/>
</dbReference>
<keyword evidence="7 10" id="KW-0573">Peptidoglycan synthesis</keyword>
<comment type="pathway">
    <text evidence="10 11">Cell wall biogenesis; peptidoglycan biosynthesis.</text>
</comment>
<comment type="function">
    <text evidence="10 11">Involved in cell wall formation. Catalyzes the final step in the synthesis of UDP-N-acetylmuramoyl-pentapeptide, the precursor of murein.</text>
</comment>
<evidence type="ECO:0000259" key="13">
    <source>
        <dbReference type="Pfam" id="PF02875"/>
    </source>
</evidence>
<evidence type="ECO:0000313" key="16">
    <source>
        <dbReference type="Proteomes" id="UP001442841"/>
    </source>
</evidence>
<dbReference type="Gene3D" id="3.40.1390.10">
    <property type="entry name" value="MurE/MurF, N-terminal domain"/>
    <property type="match status" value="1"/>
</dbReference>
<evidence type="ECO:0000256" key="3">
    <source>
        <dbReference type="ARBA" id="ARBA00022618"/>
    </source>
</evidence>
<evidence type="ECO:0000256" key="9">
    <source>
        <dbReference type="ARBA" id="ARBA00023316"/>
    </source>
</evidence>
<evidence type="ECO:0000256" key="10">
    <source>
        <dbReference type="HAMAP-Rule" id="MF_02019"/>
    </source>
</evidence>
<dbReference type="SUPFAM" id="SSF53623">
    <property type="entry name" value="MurD-like peptide ligases, catalytic domain"/>
    <property type="match status" value="1"/>
</dbReference>
<dbReference type="NCBIfam" id="TIGR01143">
    <property type="entry name" value="murF"/>
    <property type="match status" value="1"/>
</dbReference>
<dbReference type="InterPro" id="IPR000713">
    <property type="entry name" value="Mur_ligase_N"/>
</dbReference>